<keyword evidence="2" id="KW-1185">Reference proteome</keyword>
<name>A0ABY8V0W5_9BACI</name>
<gene>
    <name evidence="1" type="ORF">QNI29_06260</name>
</gene>
<dbReference type="EMBL" id="CP126446">
    <property type="protein sequence ID" value="WIF99260.1"/>
    <property type="molecule type" value="Genomic_DNA"/>
</dbReference>
<dbReference type="RefSeq" id="WP_231418124.1">
    <property type="nucleotide sequence ID" value="NZ_CP126446.1"/>
</dbReference>
<protein>
    <submittedName>
        <fullName evidence="1">Uncharacterized protein</fullName>
    </submittedName>
</protein>
<evidence type="ECO:0000313" key="1">
    <source>
        <dbReference type="EMBL" id="WIF99260.1"/>
    </source>
</evidence>
<accession>A0ABY8V0W5</accession>
<dbReference type="Proteomes" id="UP001236652">
    <property type="component" value="Chromosome"/>
</dbReference>
<evidence type="ECO:0000313" key="2">
    <source>
        <dbReference type="Proteomes" id="UP001236652"/>
    </source>
</evidence>
<proteinExistence type="predicted"/>
<reference evidence="1 2" key="1">
    <citation type="submission" date="2023-05" db="EMBL/GenBank/DDBJ databases">
        <title>Comparative genomics reveals the evidence of polycyclic aromatic hydrocarbons degradation in moderately halophilic genus Pontibacillus.</title>
        <authorList>
            <person name="Yang H."/>
            <person name="Qian Z."/>
        </authorList>
    </citation>
    <scope>NUCLEOTIDE SEQUENCE [LARGE SCALE GENOMIC DNA]</scope>
    <source>
        <strain evidence="2">HN14</strain>
    </source>
</reference>
<sequence length="206" mass="24526">MKRFPVDFHLRSGQTMQAIIGHYGREQLIYNIKQRLDRLTYWDLEQEDTVKVLKTAEVVAFEVGIPEEVEDSQLQSFTFTFKGLIYSEKKLALEGEDHYILSFPDLDLIEGRPTMIETIQKGKEYLKSHLEILLEEKRDETLNSPYIKHPSQTVEEAQERHLLNMSEIYDDEELREIYTFIKAMDFTVRVEVDLEYEKYYLENKLM</sequence>
<organism evidence="1 2">
    <name type="scientific">Pontibacillus chungwhensis</name>
    <dbReference type="NCBI Taxonomy" id="265426"/>
    <lineage>
        <taxon>Bacteria</taxon>
        <taxon>Bacillati</taxon>
        <taxon>Bacillota</taxon>
        <taxon>Bacilli</taxon>
        <taxon>Bacillales</taxon>
        <taxon>Bacillaceae</taxon>
        <taxon>Pontibacillus</taxon>
    </lineage>
</organism>